<keyword evidence="1" id="KW-1133">Transmembrane helix</keyword>
<feature type="domain" description="DUF6535" evidence="2">
    <location>
        <begin position="48"/>
        <end position="221"/>
    </location>
</feature>
<dbReference type="OrthoDB" id="3297926at2759"/>
<dbReference type="AlphaFoldDB" id="A0A9P6L4B6"/>
<evidence type="ECO:0000256" key="1">
    <source>
        <dbReference type="SAM" id="Phobius"/>
    </source>
</evidence>
<dbReference type="InterPro" id="IPR045338">
    <property type="entry name" value="DUF6535"/>
</dbReference>
<accession>A0A9P6L4B6</accession>
<reference evidence="3" key="1">
    <citation type="journal article" date="2020" name="Nat. Commun.">
        <title>Large-scale genome sequencing of mycorrhizal fungi provides insights into the early evolution of symbiotic traits.</title>
        <authorList>
            <person name="Miyauchi S."/>
            <person name="Kiss E."/>
            <person name="Kuo A."/>
            <person name="Drula E."/>
            <person name="Kohler A."/>
            <person name="Sanchez-Garcia M."/>
            <person name="Morin E."/>
            <person name="Andreopoulos B."/>
            <person name="Barry K.W."/>
            <person name="Bonito G."/>
            <person name="Buee M."/>
            <person name="Carver A."/>
            <person name="Chen C."/>
            <person name="Cichocki N."/>
            <person name="Clum A."/>
            <person name="Culley D."/>
            <person name="Crous P.W."/>
            <person name="Fauchery L."/>
            <person name="Girlanda M."/>
            <person name="Hayes R.D."/>
            <person name="Keri Z."/>
            <person name="LaButti K."/>
            <person name="Lipzen A."/>
            <person name="Lombard V."/>
            <person name="Magnuson J."/>
            <person name="Maillard F."/>
            <person name="Murat C."/>
            <person name="Nolan M."/>
            <person name="Ohm R.A."/>
            <person name="Pangilinan J."/>
            <person name="Pereira M.F."/>
            <person name="Perotto S."/>
            <person name="Peter M."/>
            <person name="Pfister S."/>
            <person name="Riley R."/>
            <person name="Sitrit Y."/>
            <person name="Stielow J.B."/>
            <person name="Szollosi G."/>
            <person name="Zifcakova L."/>
            <person name="Stursova M."/>
            <person name="Spatafora J.W."/>
            <person name="Tedersoo L."/>
            <person name="Vaario L.M."/>
            <person name="Yamada A."/>
            <person name="Yan M."/>
            <person name="Wang P."/>
            <person name="Xu J."/>
            <person name="Bruns T."/>
            <person name="Baldrian P."/>
            <person name="Vilgalys R."/>
            <person name="Dunand C."/>
            <person name="Henrissat B."/>
            <person name="Grigoriev I.V."/>
            <person name="Hibbett D."/>
            <person name="Nagy L.G."/>
            <person name="Martin F.M."/>
        </authorList>
    </citation>
    <scope>NUCLEOTIDE SEQUENCE</scope>
    <source>
        <strain evidence="3">UH-Tt-Lm1</strain>
    </source>
</reference>
<keyword evidence="1" id="KW-0812">Transmembrane</keyword>
<feature type="transmembrane region" description="Helical" evidence="1">
    <location>
        <begin position="226"/>
        <end position="251"/>
    </location>
</feature>
<reference evidence="3" key="2">
    <citation type="submission" date="2020-11" db="EMBL/GenBank/DDBJ databases">
        <authorList>
            <consortium name="DOE Joint Genome Institute"/>
            <person name="Kuo A."/>
            <person name="Miyauchi S."/>
            <person name="Kiss E."/>
            <person name="Drula E."/>
            <person name="Kohler A."/>
            <person name="Sanchez-Garcia M."/>
            <person name="Andreopoulos B."/>
            <person name="Barry K.W."/>
            <person name="Bonito G."/>
            <person name="Buee M."/>
            <person name="Carver A."/>
            <person name="Chen C."/>
            <person name="Cichocki N."/>
            <person name="Clum A."/>
            <person name="Culley D."/>
            <person name="Crous P.W."/>
            <person name="Fauchery L."/>
            <person name="Girlanda M."/>
            <person name="Hayes R."/>
            <person name="Keri Z."/>
            <person name="Labutti K."/>
            <person name="Lipzen A."/>
            <person name="Lombard V."/>
            <person name="Magnuson J."/>
            <person name="Maillard F."/>
            <person name="Morin E."/>
            <person name="Murat C."/>
            <person name="Nolan M."/>
            <person name="Ohm R."/>
            <person name="Pangilinan J."/>
            <person name="Pereira M."/>
            <person name="Perotto S."/>
            <person name="Peter M."/>
            <person name="Riley R."/>
            <person name="Sitrit Y."/>
            <person name="Stielow B."/>
            <person name="Szollosi G."/>
            <person name="Zifcakova L."/>
            <person name="Stursova M."/>
            <person name="Spatafora J.W."/>
            <person name="Tedersoo L."/>
            <person name="Vaario L.-M."/>
            <person name="Yamada A."/>
            <person name="Yan M."/>
            <person name="Wang P."/>
            <person name="Xu J."/>
            <person name="Bruns T."/>
            <person name="Baldrian P."/>
            <person name="Vilgalys R."/>
            <person name="Henrissat B."/>
            <person name="Grigoriev I.V."/>
            <person name="Hibbett D."/>
            <person name="Nagy L.G."/>
            <person name="Martin F.M."/>
        </authorList>
    </citation>
    <scope>NUCLEOTIDE SEQUENCE</scope>
    <source>
        <strain evidence="3">UH-Tt-Lm1</strain>
    </source>
</reference>
<evidence type="ECO:0000259" key="2">
    <source>
        <dbReference type="Pfam" id="PF20153"/>
    </source>
</evidence>
<organism evidence="3 4">
    <name type="scientific">Thelephora terrestris</name>
    <dbReference type="NCBI Taxonomy" id="56493"/>
    <lineage>
        <taxon>Eukaryota</taxon>
        <taxon>Fungi</taxon>
        <taxon>Dikarya</taxon>
        <taxon>Basidiomycota</taxon>
        <taxon>Agaricomycotina</taxon>
        <taxon>Agaricomycetes</taxon>
        <taxon>Thelephorales</taxon>
        <taxon>Thelephoraceae</taxon>
        <taxon>Thelephora</taxon>
    </lineage>
</organism>
<keyword evidence="1" id="KW-0472">Membrane</keyword>
<dbReference type="EMBL" id="WIUZ02000011">
    <property type="protein sequence ID" value="KAF9782745.1"/>
    <property type="molecule type" value="Genomic_DNA"/>
</dbReference>
<gene>
    <name evidence="3" type="ORF">BJ322DRAFT_168803</name>
</gene>
<evidence type="ECO:0000313" key="4">
    <source>
        <dbReference type="Proteomes" id="UP000736335"/>
    </source>
</evidence>
<dbReference type="Proteomes" id="UP000736335">
    <property type="component" value="Unassembled WGS sequence"/>
</dbReference>
<feature type="transmembrane region" description="Helical" evidence="1">
    <location>
        <begin position="200"/>
        <end position="220"/>
    </location>
</feature>
<name>A0A9P6L4B6_9AGAM</name>
<evidence type="ECO:0000313" key="3">
    <source>
        <dbReference type="EMBL" id="KAF9782745.1"/>
    </source>
</evidence>
<feature type="transmembrane region" description="Helical" evidence="1">
    <location>
        <begin position="135"/>
        <end position="157"/>
    </location>
</feature>
<protein>
    <recommendedName>
        <fullName evidence="2">DUF6535 domain-containing protein</fullName>
    </recommendedName>
</protein>
<sequence>MRMSQLDTAFQELAAFRKDEGDRMNRLEKAIKELKPAPVNTDPTTDFWTVYKKVADEHDNDLLNKYAGDLDTSLLFAGLFSAVATTFIVQIIPSLQANPADLTNSLLLRILQHNDSFGSGVDPLAPILNVSPSALVAQSILFASLSVTLFVAFIAVLGKQWILYYTRASTWGSIVDRGKERQVKFVGLQKWGLHFIMESLPVLLQFSLLLFGVGLIVYLWEIDVHASEVILAVTFIGCAFYACIAVFATIWSDCPFQTPLSMLLPKVLPWLKETASRVGKAFGGKTTLNQVVLDVYEKSYPMVLSNPALWRQDPLFTLPLEKDTAASAGFWLLENSTDFSAATAVAAVFSEFQWPSHRTSTTALIRLRDTYTQCFRGPVFDRSARLKALQSAAAYYVLYHTHLIWSRSKSCEFQELPAHLPPDLLLLHKDNDQWRGFDLFEYLLRIDDRSVPVESARFLSYIAPYWFCGDSDSAIKFRSVRLSTVDELITVLESTKALNPATLTDCVLCVGAAMDFPLHPEDLIRVDKSDYFATTFKMVVEHIHKIVLAGSRRRRHASQALVTLLTLVKATNLPLVEARWINGLLKDAAKGDMPDGKFALFLRLSARRTEEETAIDAGAGAPEASLSDRLLFKKIMKSIKTCAHQDHNWQDETVYGGLIAIRDIRQLGPSLFDDAALETLYDAMDQGNPFRVRQAAYDVVLVTRDQWLGSEQSRPTLENLDFFRQLYLLVTAMARSDYQQSFLMMLEILSEDAHWHSYLRKAMDIWLPLRHEGQMHVLHILANVGELPPPQWDNHHQPSLDDFLQQQLVDEWAAVPGRRVEDLTTDRLVPLAEVTEQFKELLFDNNYQRAVLAKIEQVIPGLEQRRDYSDPGGGVRGIVNDLLGNLQISPSSRRRSTYWFDN</sequence>
<dbReference type="Pfam" id="PF20153">
    <property type="entry name" value="DUF6535"/>
    <property type="match status" value="1"/>
</dbReference>
<keyword evidence="4" id="KW-1185">Reference proteome</keyword>
<proteinExistence type="predicted"/>
<comment type="caution">
    <text evidence="3">The sequence shown here is derived from an EMBL/GenBank/DDBJ whole genome shotgun (WGS) entry which is preliminary data.</text>
</comment>